<dbReference type="GO" id="GO:0005524">
    <property type="term" value="F:ATP binding"/>
    <property type="evidence" value="ECO:0007669"/>
    <property type="project" value="UniProtKB-KW"/>
</dbReference>
<dbReference type="FunFam" id="3.30.420.40:FF:000026">
    <property type="entry name" value="Heat shock protein 70"/>
    <property type="match status" value="1"/>
</dbReference>
<keyword evidence="8" id="KW-1185">Reference proteome</keyword>
<dbReference type="CDD" id="cd10241">
    <property type="entry name" value="ASKHA_NBD_HSP70_BiP"/>
    <property type="match status" value="1"/>
</dbReference>
<dbReference type="InterPro" id="IPR013126">
    <property type="entry name" value="Hsp_70_fam"/>
</dbReference>
<sequence>MFWLITIAISFSLCCVLYGSADARVEGPVVEGAVEGAVVGIDLGTTYSCVGIYKNGRVEIIPNDQGNRIMPSYVAFAADSGERYVGEAAKNQAAVAPSQTIFDVKRLIGRRFEDDTVKSDMKLLPFSIVNQQGVPHVEVKVKGTARRFAPEEVSAMVLSKMKDIASTYIGKVVRNAVITVPAYFNDAQRQATKAAGTIAGLNVIRIINEPTAAAIAYGLDKKEEQNVLVYDLGGGTFDVSLLSIDNGVFEVVATSGDTHLGGEDFDQQCIDHFVRVILKKHKKDISKDAAAMQKLKREVEKAKRALSSVTQAQIEIEGLLDGLDFTETLTRAQFEKLNHDLFQKTLEPVQEVLQAADFKKSQVDEIVLVGGSRRIPKIRELLVSFFDGKELHSGINPDEAVAYGAAVQAGILSGEEASKDLLLLDVTPLFFGLDDVHGVYEGERLMAKDNHFLGSFVLSGIPPLPKGVAKVWTYMEIDHNGILHVTAVDKATGSTANVTITNSGQLAEAQVERMIRDAQLFEAEDREHKERATAIGAMTGYLDALRRTSEDLKRQGKLTGDQYEILREAIREGEEWLAENREASVDAIREQQREVEEKVKPIIMAFYSSGSSPDDEFYSDDHDEL</sequence>
<dbReference type="Gene3D" id="2.60.34.10">
    <property type="entry name" value="Substrate Binding Domain Of DNAk, Chain A, domain 1"/>
    <property type="match status" value="1"/>
</dbReference>
<feature type="chain" id="PRO_5005187011" evidence="6">
    <location>
        <begin position="24"/>
        <end position="625"/>
    </location>
</feature>
<dbReference type="SUPFAM" id="SSF100920">
    <property type="entry name" value="Heat shock protein 70kD (HSP70), peptide-binding domain"/>
    <property type="match status" value="1"/>
</dbReference>
<feature type="coiled-coil region" evidence="5">
    <location>
        <begin position="278"/>
        <end position="312"/>
    </location>
</feature>
<dbReference type="EMBL" id="CDMY01000182">
    <property type="protein sequence ID" value="CEL93644.1"/>
    <property type="molecule type" value="Genomic_DNA"/>
</dbReference>
<dbReference type="Gene3D" id="1.20.1270.10">
    <property type="match status" value="1"/>
</dbReference>
<keyword evidence="5" id="KW-0175">Coiled coil</keyword>
<dbReference type="PROSITE" id="PS00329">
    <property type="entry name" value="HSP70_2"/>
    <property type="match status" value="1"/>
</dbReference>
<keyword evidence="1 4" id="KW-0547">Nucleotide-binding</keyword>
<dbReference type="OrthoDB" id="2401965at2759"/>
<dbReference type="SUPFAM" id="SSF100934">
    <property type="entry name" value="Heat shock protein 70kD (HSP70), C-terminal subdomain"/>
    <property type="match status" value="1"/>
</dbReference>
<evidence type="ECO:0000313" key="7">
    <source>
        <dbReference type="EMBL" id="CEL93644.1"/>
    </source>
</evidence>
<organism evidence="7 8">
    <name type="scientific">Vitrella brassicaformis (strain CCMP3155)</name>
    <dbReference type="NCBI Taxonomy" id="1169540"/>
    <lineage>
        <taxon>Eukaryota</taxon>
        <taxon>Sar</taxon>
        <taxon>Alveolata</taxon>
        <taxon>Colpodellida</taxon>
        <taxon>Vitrellaceae</taxon>
        <taxon>Vitrella</taxon>
    </lineage>
</organism>
<keyword evidence="2" id="KW-0256">Endoplasmic reticulum</keyword>
<reference evidence="7 8" key="1">
    <citation type="submission" date="2014-11" db="EMBL/GenBank/DDBJ databases">
        <authorList>
            <person name="Zhu J."/>
            <person name="Qi W."/>
            <person name="Song R."/>
        </authorList>
    </citation>
    <scope>NUCLEOTIDE SEQUENCE [LARGE SCALE GENOMIC DNA]</scope>
</reference>
<gene>
    <name evidence="7" type="ORF">Vbra_4855</name>
</gene>
<dbReference type="PANTHER" id="PTHR19375">
    <property type="entry name" value="HEAT SHOCK PROTEIN 70KDA"/>
    <property type="match status" value="1"/>
</dbReference>
<dbReference type="SUPFAM" id="SSF53067">
    <property type="entry name" value="Actin-like ATPase domain"/>
    <property type="match status" value="2"/>
</dbReference>
<evidence type="ECO:0000256" key="4">
    <source>
        <dbReference type="RuleBase" id="RU003322"/>
    </source>
</evidence>
<feature type="signal peptide" evidence="6">
    <location>
        <begin position="1"/>
        <end position="23"/>
    </location>
</feature>
<dbReference type="Gene3D" id="3.90.640.10">
    <property type="entry name" value="Actin, Chain A, domain 4"/>
    <property type="match status" value="1"/>
</dbReference>
<evidence type="ECO:0000256" key="5">
    <source>
        <dbReference type="SAM" id="Coils"/>
    </source>
</evidence>
<evidence type="ECO:0000256" key="3">
    <source>
        <dbReference type="ARBA" id="ARBA00022840"/>
    </source>
</evidence>
<dbReference type="InterPro" id="IPR029047">
    <property type="entry name" value="HSP70_peptide-bd_sf"/>
</dbReference>
<evidence type="ECO:0000256" key="1">
    <source>
        <dbReference type="ARBA" id="ARBA00022741"/>
    </source>
</evidence>
<dbReference type="Pfam" id="PF00012">
    <property type="entry name" value="HSP70"/>
    <property type="match status" value="1"/>
</dbReference>
<dbReference type="InterPro" id="IPR043129">
    <property type="entry name" value="ATPase_NBD"/>
</dbReference>
<dbReference type="InterPro" id="IPR042050">
    <property type="entry name" value="BIP_NBD"/>
</dbReference>
<dbReference type="FunFam" id="3.30.30.30:FF:000005">
    <property type="entry name" value="Heat shock protein ssb1"/>
    <property type="match status" value="1"/>
</dbReference>
<comment type="similarity">
    <text evidence="4">Belongs to the heat shock protein 70 family.</text>
</comment>
<dbReference type="FunFam" id="3.90.640.10:FF:000002">
    <property type="entry name" value="Heat shock 70 kDa"/>
    <property type="match status" value="1"/>
</dbReference>
<dbReference type="PROSITE" id="PS00297">
    <property type="entry name" value="HSP70_1"/>
    <property type="match status" value="1"/>
</dbReference>
<dbReference type="GO" id="GO:0140662">
    <property type="term" value="F:ATP-dependent protein folding chaperone"/>
    <property type="evidence" value="ECO:0007669"/>
    <property type="project" value="InterPro"/>
</dbReference>
<dbReference type="OMA" id="CTGYLCG"/>
<evidence type="ECO:0000256" key="6">
    <source>
        <dbReference type="SAM" id="SignalP"/>
    </source>
</evidence>
<dbReference type="VEuPathDB" id="CryptoDB:Vbra_4855"/>
<dbReference type="PhylomeDB" id="A0A0G4EE78"/>
<dbReference type="AlphaFoldDB" id="A0A0G4EE78"/>
<keyword evidence="3 4" id="KW-0067">ATP-binding</keyword>
<dbReference type="Proteomes" id="UP000041254">
    <property type="component" value="Unassembled WGS sequence"/>
</dbReference>
<evidence type="ECO:0000256" key="2">
    <source>
        <dbReference type="ARBA" id="ARBA00022824"/>
    </source>
</evidence>
<accession>A0A0G4EE78</accession>
<protein>
    <submittedName>
        <fullName evidence="7">Uncharacterized protein</fullName>
    </submittedName>
</protein>
<evidence type="ECO:0000313" key="8">
    <source>
        <dbReference type="Proteomes" id="UP000041254"/>
    </source>
</evidence>
<dbReference type="InterPro" id="IPR018181">
    <property type="entry name" value="Heat_shock_70_CS"/>
</dbReference>
<dbReference type="PRINTS" id="PR00301">
    <property type="entry name" value="HEATSHOCK70"/>
</dbReference>
<name>A0A0G4EE78_VITBC</name>
<dbReference type="InterPro" id="IPR029048">
    <property type="entry name" value="HSP70_C_sf"/>
</dbReference>
<keyword evidence="6" id="KW-0732">Signal</keyword>
<dbReference type="STRING" id="1169540.A0A0G4EE78"/>
<proteinExistence type="inferred from homology"/>
<dbReference type="InParanoid" id="A0A0G4EE78"/>
<dbReference type="Gene3D" id="3.30.420.40">
    <property type="match status" value="2"/>
</dbReference>